<reference evidence="3" key="1">
    <citation type="submission" date="2020-01" db="EMBL/GenBank/DDBJ databases">
        <authorList>
            <person name="Rat A."/>
        </authorList>
    </citation>
    <scope>NUCLEOTIDE SEQUENCE</scope>
    <source>
        <strain evidence="3">LMG 31228</strain>
    </source>
</reference>
<organism evidence="3 4">
    <name type="scientific">Neoroseomonas eburnea</name>
    <dbReference type="NCBI Taxonomy" id="1346889"/>
    <lineage>
        <taxon>Bacteria</taxon>
        <taxon>Pseudomonadati</taxon>
        <taxon>Pseudomonadota</taxon>
        <taxon>Alphaproteobacteria</taxon>
        <taxon>Acetobacterales</taxon>
        <taxon>Acetobacteraceae</taxon>
        <taxon>Neoroseomonas</taxon>
    </lineage>
</organism>
<reference evidence="3" key="2">
    <citation type="journal article" date="2021" name="Syst. Appl. Microbiol.">
        <title>Roseomonas hellenica sp. nov., isolated from roots of wild-growing Alkanna tinctoria.</title>
        <authorList>
            <person name="Rat A."/>
            <person name="Naranjo H.D."/>
            <person name="Lebbe L."/>
            <person name="Cnockaert M."/>
            <person name="Krigas N."/>
            <person name="Grigoriadou K."/>
            <person name="Maloupa E."/>
            <person name="Willems A."/>
        </authorList>
    </citation>
    <scope>NUCLEOTIDE SEQUENCE</scope>
    <source>
        <strain evidence="3">LMG 31228</strain>
    </source>
</reference>
<dbReference type="InterPro" id="IPR010093">
    <property type="entry name" value="SinI_DNA-bd"/>
</dbReference>
<gene>
    <name evidence="3" type="ORF">GXW74_23080</name>
</gene>
<dbReference type="Proteomes" id="UP001138709">
    <property type="component" value="Unassembled WGS sequence"/>
</dbReference>
<dbReference type="EMBL" id="JAAEDL010000031">
    <property type="protein sequence ID" value="MBR0683388.1"/>
    <property type="molecule type" value="Genomic_DNA"/>
</dbReference>
<dbReference type="InterPro" id="IPR009061">
    <property type="entry name" value="DNA-bd_dom_put_sf"/>
</dbReference>
<sequence length="99" mass="11064">MLTRRFLTVREVAELVQVSEATVRHWIKLRELRAIALGREWRIIPRDLEAFLATHETRRVAAFPVDAPDGTAVMPGSQGEAAPELPADASGPQDARRNH</sequence>
<evidence type="ECO:0000256" key="1">
    <source>
        <dbReference type="SAM" id="MobiDB-lite"/>
    </source>
</evidence>
<evidence type="ECO:0000313" key="3">
    <source>
        <dbReference type="EMBL" id="MBR0683388.1"/>
    </source>
</evidence>
<proteinExistence type="predicted"/>
<evidence type="ECO:0000313" key="4">
    <source>
        <dbReference type="Proteomes" id="UP001138709"/>
    </source>
</evidence>
<comment type="caution">
    <text evidence="3">The sequence shown here is derived from an EMBL/GenBank/DDBJ whole genome shotgun (WGS) entry which is preliminary data.</text>
</comment>
<keyword evidence="4" id="KW-1185">Reference proteome</keyword>
<dbReference type="InterPro" id="IPR041657">
    <property type="entry name" value="HTH_17"/>
</dbReference>
<evidence type="ECO:0000259" key="2">
    <source>
        <dbReference type="Pfam" id="PF12728"/>
    </source>
</evidence>
<protein>
    <submittedName>
        <fullName evidence="3">Helix-turn-helix domain-containing protein</fullName>
    </submittedName>
</protein>
<dbReference type="AlphaFoldDB" id="A0A9X9XI52"/>
<feature type="region of interest" description="Disordered" evidence="1">
    <location>
        <begin position="67"/>
        <end position="99"/>
    </location>
</feature>
<dbReference type="GO" id="GO:0003677">
    <property type="term" value="F:DNA binding"/>
    <property type="evidence" value="ECO:0007669"/>
    <property type="project" value="InterPro"/>
</dbReference>
<dbReference type="Pfam" id="PF12728">
    <property type="entry name" value="HTH_17"/>
    <property type="match status" value="1"/>
</dbReference>
<accession>A0A9X9XI52</accession>
<dbReference type="NCBIfam" id="TIGR01764">
    <property type="entry name" value="excise"/>
    <property type="match status" value="1"/>
</dbReference>
<dbReference type="RefSeq" id="WP_211848959.1">
    <property type="nucleotide sequence ID" value="NZ_JAAEDL010000031.1"/>
</dbReference>
<feature type="domain" description="Helix-turn-helix" evidence="2">
    <location>
        <begin position="6"/>
        <end position="54"/>
    </location>
</feature>
<name>A0A9X9XI52_9PROT</name>
<dbReference type="SUPFAM" id="SSF46955">
    <property type="entry name" value="Putative DNA-binding domain"/>
    <property type="match status" value="1"/>
</dbReference>